<proteinExistence type="inferred from homology"/>
<dbReference type="Gene3D" id="2.40.70.10">
    <property type="entry name" value="Acid Proteases"/>
    <property type="match status" value="2"/>
</dbReference>
<dbReference type="OrthoDB" id="4074350at2759"/>
<dbReference type="GO" id="GO:0006508">
    <property type="term" value="P:proteolysis"/>
    <property type="evidence" value="ECO:0007669"/>
    <property type="project" value="InterPro"/>
</dbReference>
<keyword evidence="6" id="KW-1185">Reference proteome</keyword>
<dbReference type="eggNOG" id="ENOG502RV5I">
    <property type="taxonomic scope" value="Eukaryota"/>
</dbReference>
<dbReference type="InterPro" id="IPR021109">
    <property type="entry name" value="Peptidase_aspartic_dom_sf"/>
</dbReference>
<evidence type="ECO:0000313" key="6">
    <source>
        <dbReference type="Proteomes" id="UP000016935"/>
    </source>
</evidence>
<dbReference type="GeneID" id="19404718"/>
<feature type="domain" description="Peptidase A1" evidence="4">
    <location>
        <begin position="33"/>
        <end position="397"/>
    </location>
</feature>
<gene>
    <name evidence="5" type="ORF">SETTUDRAFT_41668</name>
</gene>
<keyword evidence="3" id="KW-1133">Transmembrane helix</keyword>
<feature type="region of interest" description="Disordered" evidence="2">
    <location>
        <begin position="492"/>
        <end position="710"/>
    </location>
</feature>
<protein>
    <recommendedName>
        <fullName evidence="4">Peptidase A1 domain-containing protein</fullName>
    </recommendedName>
</protein>
<keyword evidence="3" id="KW-0472">Membrane</keyword>
<evidence type="ECO:0000259" key="4">
    <source>
        <dbReference type="PROSITE" id="PS51767"/>
    </source>
</evidence>
<evidence type="ECO:0000256" key="2">
    <source>
        <dbReference type="SAM" id="MobiDB-lite"/>
    </source>
</evidence>
<feature type="compositionally biased region" description="Polar residues" evidence="2">
    <location>
        <begin position="677"/>
        <end position="691"/>
    </location>
</feature>
<dbReference type="InterPro" id="IPR033121">
    <property type="entry name" value="PEPTIDASE_A1"/>
</dbReference>
<evidence type="ECO:0000256" key="3">
    <source>
        <dbReference type="SAM" id="Phobius"/>
    </source>
</evidence>
<reference evidence="5 6" key="1">
    <citation type="journal article" date="2012" name="PLoS Pathog.">
        <title>Diverse lifestyles and strategies of plant pathogenesis encoded in the genomes of eighteen Dothideomycetes fungi.</title>
        <authorList>
            <person name="Ohm R.A."/>
            <person name="Feau N."/>
            <person name="Henrissat B."/>
            <person name="Schoch C.L."/>
            <person name="Horwitz B.A."/>
            <person name="Barry K.W."/>
            <person name="Condon B.J."/>
            <person name="Copeland A.C."/>
            <person name="Dhillon B."/>
            <person name="Glaser F."/>
            <person name="Hesse C.N."/>
            <person name="Kosti I."/>
            <person name="LaButti K."/>
            <person name="Lindquist E.A."/>
            <person name="Lucas S."/>
            <person name="Salamov A.A."/>
            <person name="Bradshaw R.E."/>
            <person name="Ciuffetti L."/>
            <person name="Hamelin R.C."/>
            <person name="Kema G.H.J."/>
            <person name="Lawrence C."/>
            <person name="Scott J.A."/>
            <person name="Spatafora J.W."/>
            <person name="Turgeon B.G."/>
            <person name="de Wit P.J.G.M."/>
            <person name="Zhong S."/>
            <person name="Goodwin S.B."/>
            <person name="Grigoriev I.V."/>
        </authorList>
    </citation>
    <scope>NUCLEOTIDE SEQUENCE [LARGE SCALE GENOMIC DNA]</scope>
    <source>
        <strain evidence="6">28A</strain>
    </source>
</reference>
<reference evidence="5 6" key="2">
    <citation type="journal article" date="2013" name="PLoS Genet.">
        <title>Comparative genome structure, secondary metabolite, and effector coding capacity across Cochliobolus pathogens.</title>
        <authorList>
            <person name="Condon B.J."/>
            <person name="Leng Y."/>
            <person name="Wu D."/>
            <person name="Bushley K.E."/>
            <person name="Ohm R.A."/>
            <person name="Otillar R."/>
            <person name="Martin J."/>
            <person name="Schackwitz W."/>
            <person name="Grimwood J."/>
            <person name="MohdZainudin N."/>
            <person name="Xue C."/>
            <person name="Wang R."/>
            <person name="Manning V.A."/>
            <person name="Dhillon B."/>
            <person name="Tu Z.J."/>
            <person name="Steffenson B.J."/>
            <person name="Salamov A."/>
            <person name="Sun H."/>
            <person name="Lowry S."/>
            <person name="LaButti K."/>
            <person name="Han J."/>
            <person name="Copeland A."/>
            <person name="Lindquist E."/>
            <person name="Barry K."/>
            <person name="Schmutz J."/>
            <person name="Baker S.E."/>
            <person name="Ciuffetti L.M."/>
            <person name="Grigoriev I.V."/>
            <person name="Zhong S."/>
            <person name="Turgeon B.G."/>
        </authorList>
    </citation>
    <scope>NUCLEOTIDE SEQUENCE [LARGE SCALE GENOMIC DNA]</scope>
    <source>
        <strain evidence="6">28A</strain>
    </source>
</reference>
<dbReference type="Proteomes" id="UP000016935">
    <property type="component" value="Unassembled WGS sequence"/>
</dbReference>
<organism evidence="5 6">
    <name type="scientific">Exserohilum turcicum (strain 28A)</name>
    <name type="common">Northern leaf blight fungus</name>
    <name type="synonym">Setosphaeria turcica</name>
    <dbReference type="NCBI Taxonomy" id="671987"/>
    <lineage>
        <taxon>Eukaryota</taxon>
        <taxon>Fungi</taxon>
        <taxon>Dikarya</taxon>
        <taxon>Ascomycota</taxon>
        <taxon>Pezizomycotina</taxon>
        <taxon>Dothideomycetes</taxon>
        <taxon>Pleosporomycetidae</taxon>
        <taxon>Pleosporales</taxon>
        <taxon>Pleosporineae</taxon>
        <taxon>Pleosporaceae</taxon>
        <taxon>Exserohilum</taxon>
    </lineage>
</organism>
<dbReference type="PROSITE" id="PS51767">
    <property type="entry name" value="PEPTIDASE_A1"/>
    <property type="match status" value="1"/>
</dbReference>
<keyword evidence="3" id="KW-0812">Transmembrane</keyword>
<comment type="similarity">
    <text evidence="1">Belongs to the peptidase A1 family.</text>
</comment>
<evidence type="ECO:0000313" key="5">
    <source>
        <dbReference type="EMBL" id="EOA87307.1"/>
    </source>
</evidence>
<name>R0KGX5_EXST2</name>
<dbReference type="PANTHER" id="PTHR47966:SF51">
    <property type="entry name" value="BETA-SITE APP-CLEAVING ENZYME, ISOFORM A-RELATED"/>
    <property type="match status" value="1"/>
</dbReference>
<dbReference type="GO" id="GO:0000324">
    <property type="term" value="C:fungal-type vacuole"/>
    <property type="evidence" value="ECO:0007669"/>
    <property type="project" value="TreeGrafter"/>
</dbReference>
<sequence>MHSAKRNEPLPLPPLPYVLSDTGRFDGNDGKWSTFFINIGDDGSGKGQNFRVLISTSSPNTILPGQTEWCDKECAKKRGVEIFNGQQPLGLQESAQWKADNTYDVPMPYWWSNAYRIEQTNATGGLWGVDNIGLGTSSLESPILAEQYVVKTLTKDSFMGSFGLAAGSIGPSGGDKPTFLENFYSANRIASRSYGYTAGASYRNNGNGIPGSLVLGGYDKARLTTQGTSIRMPNKSNNTLAVGVQSVLYTMDPDVETNTYSLAQPEGFSATIDSTIPYLILPDDVCDQFVTKFGLQFDNSSQLFLVNSTSHKTNQRQNATVSFKIGAGPSASNKFTSIVLPYEAFVQQASFPLAVPQDNTQYFSIKRSADGMFVLGRTFLQEAYIIVDYERTNFTVAPALFADPMPTQSLVTIFNESYTGLQAPPDHPKAGLPTGAIAGIAAGIGVAFILAAVGAFFWWRKRRSRKLQSFETEKPSGIDTTDAGMEVKHRRISELTGSEGPLSPKASTVGYYNPDHKSIPLISEMSPESTPAELYSPSSEGRDGTDYFAAGGGRRQGGTRDRGPSNVSTSCTPIAELPGEGVMQEVSRTGPEAPRSSQNPPHSRSPSDSSLGTNIDTVLANDRANESNRNMGTAGLGSEPSETADEAAAAKTSAAEENQQQSTIERRPSHARGLSDITIQSESTAVSQPTTEELDRWATSGDDASRPMSP</sequence>
<dbReference type="AlphaFoldDB" id="R0KGX5"/>
<dbReference type="PANTHER" id="PTHR47966">
    <property type="entry name" value="BETA-SITE APP-CLEAVING ENZYME, ISOFORM A-RELATED"/>
    <property type="match status" value="1"/>
</dbReference>
<evidence type="ECO:0000256" key="1">
    <source>
        <dbReference type="ARBA" id="ARBA00007447"/>
    </source>
</evidence>
<accession>R0KGX5</accession>
<dbReference type="GO" id="GO:0004190">
    <property type="term" value="F:aspartic-type endopeptidase activity"/>
    <property type="evidence" value="ECO:0007669"/>
    <property type="project" value="InterPro"/>
</dbReference>
<feature type="transmembrane region" description="Helical" evidence="3">
    <location>
        <begin position="436"/>
        <end position="459"/>
    </location>
</feature>
<feature type="compositionally biased region" description="Polar residues" evidence="2">
    <location>
        <begin position="595"/>
        <end position="616"/>
    </location>
</feature>
<dbReference type="EMBL" id="KB908592">
    <property type="protein sequence ID" value="EOA87307.1"/>
    <property type="molecule type" value="Genomic_DNA"/>
</dbReference>
<feature type="compositionally biased region" description="Low complexity" evidence="2">
    <location>
        <begin position="638"/>
        <end position="657"/>
    </location>
</feature>
<dbReference type="HOGENOM" id="CLU_009988_2_0_1"/>
<dbReference type="Pfam" id="PF00026">
    <property type="entry name" value="Asp"/>
    <property type="match status" value="1"/>
</dbReference>
<dbReference type="STRING" id="671987.R0KGX5"/>
<dbReference type="SUPFAM" id="SSF50630">
    <property type="entry name" value="Acid proteases"/>
    <property type="match status" value="1"/>
</dbReference>
<dbReference type="RefSeq" id="XP_008025141.1">
    <property type="nucleotide sequence ID" value="XM_008026950.1"/>
</dbReference>
<dbReference type="InterPro" id="IPR001461">
    <property type="entry name" value="Aspartic_peptidase_A1"/>
</dbReference>